<dbReference type="OrthoDB" id="5298508at2"/>
<reference evidence="3 4" key="1">
    <citation type="submission" date="2019-01" db="EMBL/GenBank/DDBJ databases">
        <authorList>
            <person name="Chen W.-M."/>
        </authorList>
    </citation>
    <scope>NUCLEOTIDE SEQUENCE [LARGE SCALE GENOMIC DNA]</scope>
    <source>
        <strain evidence="3 4">CCP-18</strain>
    </source>
</reference>
<evidence type="ECO:0000313" key="3">
    <source>
        <dbReference type="EMBL" id="RVT86439.1"/>
    </source>
</evidence>
<protein>
    <recommendedName>
        <fullName evidence="1">Cyclic diguanosine monophosphate-binding protein</fullName>
        <shortName evidence="1">c-di-GMP-binding protein</shortName>
    </recommendedName>
    <alternativeName>
        <fullName evidence="1">Pilz domain-containing protein</fullName>
    </alternativeName>
</protein>
<dbReference type="Pfam" id="PF07238">
    <property type="entry name" value="PilZ"/>
    <property type="match status" value="1"/>
</dbReference>
<keyword evidence="1" id="KW-0973">c-di-GMP</keyword>
<dbReference type="Proteomes" id="UP000288587">
    <property type="component" value="Unassembled WGS sequence"/>
</dbReference>
<evidence type="ECO:0000256" key="1">
    <source>
        <dbReference type="PIRNR" id="PIRNR028141"/>
    </source>
</evidence>
<feature type="domain" description="PilZ" evidence="2">
    <location>
        <begin position="10"/>
        <end position="105"/>
    </location>
</feature>
<gene>
    <name evidence="3" type="ORF">EOD73_10515</name>
</gene>
<dbReference type="SUPFAM" id="SSF141371">
    <property type="entry name" value="PilZ domain-like"/>
    <property type="match status" value="1"/>
</dbReference>
<dbReference type="GO" id="GO:0035438">
    <property type="term" value="F:cyclic-di-GMP binding"/>
    <property type="evidence" value="ECO:0007669"/>
    <property type="project" value="InterPro"/>
</dbReference>
<keyword evidence="1" id="KW-0547">Nucleotide-binding</keyword>
<dbReference type="EMBL" id="SACM01000002">
    <property type="protein sequence ID" value="RVT86439.1"/>
    <property type="molecule type" value="Genomic_DNA"/>
</dbReference>
<sequence length="124" mass="13411">MTSTPTPDSDRRHHARIQFDGEAQLITTVGRATVQLVDISLKGALVKLPAGAQLDNGEPCLLSLQLGEARIKMAAEIVHLADQEAGLRCAVIDLDSISHLRRLVEMNLGNPKLAERELRALLAA</sequence>
<dbReference type="RefSeq" id="WP_127682934.1">
    <property type="nucleotide sequence ID" value="NZ_SACM01000002.1"/>
</dbReference>
<keyword evidence="4" id="KW-1185">Reference proteome</keyword>
<evidence type="ECO:0000259" key="2">
    <source>
        <dbReference type="Pfam" id="PF07238"/>
    </source>
</evidence>
<dbReference type="PIRSF" id="PIRSF028141">
    <property type="entry name" value="C-di-GMP_BP_PA4608"/>
    <property type="match status" value="1"/>
</dbReference>
<evidence type="ECO:0000313" key="4">
    <source>
        <dbReference type="Proteomes" id="UP000288587"/>
    </source>
</evidence>
<name>A0A3S2UFE1_9BURK</name>
<dbReference type="AlphaFoldDB" id="A0A3S2UFE1"/>
<comment type="subunit">
    <text evidence="1">Monomer in both c-di-GMP-bound and free forms.</text>
</comment>
<comment type="function">
    <text evidence="1">Binds the second messenger bis-(3'-5') cyclic dimeric guanosine monophosphate (c-di-GMP). Can bind two c-di-GMP molecules per monomer. May play a role in bacterial second-messenger regulated processes. Binding to c-di-GMP induces a conformational change of the C- and N-termini resulting in the exposure of a highly negative surface on one side of the protein to a possible effector protein.</text>
</comment>
<dbReference type="Gene3D" id="2.40.10.220">
    <property type="entry name" value="predicted glycosyltransferase like domains"/>
    <property type="match status" value="1"/>
</dbReference>
<proteinExistence type="predicted"/>
<accession>A0A3S2UFE1</accession>
<dbReference type="InterPro" id="IPR009875">
    <property type="entry name" value="PilZ_domain"/>
</dbReference>
<organism evidence="3 4">
    <name type="scientific">Inhella crocodyli</name>
    <dbReference type="NCBI Taxonomy" id="2499851"/>
    <lineage>
        <taxon>Bacteria</taxon>
        <taxon>Pseudomonadati</taxon>
        <taxon>Pseudomonadota</taxon>
        <taxon>Betaproteobacteria</taxon>
        <taxon>Burkholderiales</taxon>
        <taxon>Sphaerotilaceae</taxon>
        <taxon>Inhella</taxon>
    </lineage>
</organism>
<comment type="caution">
    <text evidence="3">The sequence shown here is derived from an EMBL/GenBank/DDBJ whole genome shotgun (WGS) entry which is preliminary data.</text>
</comment>
<dbReference type="InterPro" id="IPR027021">
    <property type="entry name" value="C-di-GMP_BP_PA4608"/>
</dbReference>